<dbReference type="GO" id="GO:0016887">
    <property type="term" value="F:ATP hydrolysis activity"/>
    <property type="evidence" value="ECO:0007669"/>
    <property type="project" value="InterPro"/>
</dbReference>
<dbReference type="AlphaFoldDB" id="A0A1L0BRU3"/>
<dbReference type="Gene3D" id="2.70.150.10">
    <property type="entry name" value="Calcium-transporting ATPase, cytoplasmic transduction domain A"/>
    <property type="match status" value="1"/>
</dbReference>
<dbReference type="GO" id="GO:0043682">
    <property type="term" value="F:P-type divalent copper transporter activity"/>
    <property type="evidence" value="ECO:0007669"/>
    <property type="project" value="TreeGrafter"/>
</dbReference>
<feature type="transmembrane region" description="Helical" evidence="10">
    <location>
        <begin position="199"/>
        <end position="216"/>
    </location>
</feature>
<dbReference type="SUPFAM" id="SSF55008">
    <property type="entry name" value="HMA, heavy metal-associated domain"/>
    <property type="match status" value="1"/>
</dbReference>
<dbReference type="PANTHER" id="PTHR43520">
    <property type="entry name" value="ATP7, ISOFORM B"/>
    <property type="match status" value="1"/>
</dbReference>
<dbReference type="PRINTS" id="PR00119">
    <property type="entry name" value="CATATPASE"/>
</dbReference>
<dbReference type="EMBL" id="LT635766">
    <property type="protein sequence ID" value="SGZ52930.1"/>
    <property type="molecule type" value="Genomic_DNA"/>
</dbReference>
<feature type="signal peptide" evidence="11">
    <location>
        <begin position="1"/>
        <end position="19"/>
    </location>
</feature>
<evidence type="ECO:0000313" key="14">
    <source>
        <dbReference type="Proteomes" id="UP000182259"/>
    </source>
</evidence>
<keyword evidence="6 10" id="KW-0067">ATP-binding</keyword>
<proteinExistence type="inferred from homology"/>
<feature type="transmembrane region" description="Helical" evidence="10">
    <location>
        <begin position="750"/>
        <end position="770"/>
    </location>
</feature>
<dbReference type="Pfam" id="PF00122">
    <property type="entry name" value="E1-E2_ATPase"/>
    <property type="match status" value="1"/>
</dbReference>
<dbReference type="InterPro" id="IPR036163">
    <property type="entry name" value="HMA_dom_sf"/>
</dbReference>
<feature type="transmembrane region" description="Helical" evidence="10">
    <location>
        <begin position="412"/>
        <end position="432"/>
    </location>
</feature>
<feature type="transmembrane region" description="Helical" evidence="10">
    <location>
        <begin position="383"/>
        <end position="400"/>
    </location>
</feature>
<dbReference type="InterPro" id="IPR027256">
    <property type="entry name" value="P-typ_ATPase_IB"/>
</dbReference>
<evidence type="ECO:0000256" key="10">
    <source>
        <dbReference type="RuleBase" id="RU362081"/>
    </source>
</evidence>
<evidence type="ECO:0000256" key="5">
    <source>
        <dbReference type="ARBA" id="ARBA00022741"/>
    </source>
</evidence>
<keyword evidence="8 10" id="KW-1133">Transmembrane helix</keyword>
<protein>
    <submittedName>
        <fullName evidence="13">CIC11C00000005271</fullName>
    </submittedName>
</protein>
<evidence type="ECO:0000256" key="3">
    <source>
        <dbReference type="ARBA" id="ARBA00022692"/>
    </source>
</evidence>
<keyword evidence="5 10" id="KW-0547">Nucleotide-binding</keyword>
<feature type="chain" id="PRO_5012091873" evidence="11">
    <location>
        <begin position="20"/>
        <end position="771"/>
    </location>
</feature>
<sequence length="771" mass="83976">MACCFVAAGFSLVLHKLSSTTKVDSALYTVNGLPEPDKDYKYQNVHGNTLKVSGMTCPSCVETVEAAVLDIGGVNACRVSLFDSTVSYGYDAAIFKGDDLVVSTIEKIGYDVERIRNNGLPRQFADDANVSYMQSMECAIYALMTFGLEKLCTFDVAGKRFWLTVAAVTAVNCQFIRGKRFYLATWASFRHQASLSMDALVAFSTTFALMLSLSFYADYMRFGTPDSLLKISFELSTGTLLVITAGKHLEEMSRLRLNSNITTLGSIMPRSAVLRKDSGAVYVPISVLKKNDVVVVSPGMKFPCDGSIVKGNSFVDELALTGEPLPVEKRPGAPVLAGTLNKLTTVEIVALGPATSSVISKLSSLTANDIQPADFPMSKPIKYFVPTTIILSICTFIYWMQYDLEEARMKALAVLCVSCPCALGLAIPAAVVRGMNVAATKGIFIRGSGLVKLLSIWKLKQEKPLVFVFDKTGTITTRDMTVSDFQWKMLIDDDTEKRLWNAVYSVEFTLDHPVACKIAELAISKLGLHNLTPHAYLIRDLEILKGGVKCGVELPDGIASICISNTSTISNENVEGTIFFQLDGVEIASCKIDTSTRREAESVFGNLKSRGCQVIVASGDHEKRTSSLSKHLLVQEYYSNLTPAQKAELVSELSHQNLVIMVGDGLNDSDAFLEAALAITLVSSHQLAVDNADVVLMNDDLNSILELLQVARRTGIVRDANIFCCIAYNGVMIPLAMGIFSKYGICVSSYYSSAFMSVSSLLVLLNCLWIH</sequence>
<dbReference type="InterPro" id="IPR017969">
    <property type="entry name" value="Heavy-metal-associated_CS"/>
</dbReference>
<organism evidence="13 14">
    <name type="scientific">Sungouiella intermedia</name>
    <dbReference type="NCBI Taxonomy" id="45354"/>
    <lineage>
        <taxon>Eukaryota</taxon>
        <taxon>Fungi</taxon>
        <taxon>Dikarya</taxon>
        <taxon>Ascomycota</taxon>
        <taxon>Saccharomycotina</taxon>
        <taxon>Pichiomycetes</taxon>
        <taxon>Metschnikowiaceae</taxon>
        <taxon>Sungouiella</taxon>
    </lineage>
</organism>
<reference evidence="13 14" key="1">
    <citation type="submission" date="2016-10" db="EMBL/GenBank/DDBJ databases">
        <authorList>
            <person name="de Groot N.N."/>
        </authorList>
    </citation>
    <scope>NUCLEOTIDE SEQUENCE [LARGE SCALE GENOMIC DNA]</scope>
    <source>
        <strain evidence="13 14">PYCC 4715</strain>
    </source>
</reference>
<evidence type="ECO:0000256" key="8">
    <source>
        <dbReference type="ARBA" id="ARBA00022989"/>
    </source>
</evidence>
<comment type="subcellular location">
    <subcellularLocation>
        <location evidence="1">Endomembrane system</location>
        <topology evidence="1">Multi-pass membrane protein</topology>
    </subcellularLocation>
    <subcellularLocation>
        <location evidence="10">Membrane</location>
    </subcellularLocation>
</comment>
<dbReference type="GO" id="GO:0012505">
    <property type="term" value="C:endomembrane system"/>
    <property type="evidence" value="ECO:0007669"/>
    <property type="project" value="UniProtKB-SubCell"/>
</dbReference>
<keyword evidence="7" id="KW-1278">Translocase</keyword>
<evidence type="ECO:0000256" key="7">
    <source>
        <dbReference type="ARBA" id="ARBA00022967"/>
    </source>
</evidence>
<dbReference type="InterPro" id="IPR036412">
    <property type="entry name" value="HAD-like_sf"/>
</dbReference>
<dbReference type="PANTHER" id="PTHR43520:SF8">
    <property type="entry name" value="P-TYPE CU(+) TRANSPORTER"/>
    <property type="match status" value="1"/>
</dbReference>
<dbReference type="PRINTS" id="PR00943">
    <property type="entry name" value="CUATPASE"/>
</dbReference>
<feature type="domain" description="HMA" evidence="12">
    <location>
        <begin position="46"/>
        <end position="113"/>
    </location>
</feature>
<dbReference type="InterPro" id="IPR023214">
    <property type="entry name" value="HAD_sf"/>
</dbReference>
<gene>
    <name evidence="13" type="ORF">SAMEA4029009_CIC11G00000005271</name>
</gene>
<keyword evidence="11" id="KW-0732">Signal</keyword>
<dbReference type="SUPFAM" id="SSF56784">
    <property type="entry name" value="HAD-like"/>
    <property type="match status" value="1"/>
</dbReference>
<dbReference type="Pfam" id="PF00702">
    <property type="entry name" value="Hydrolase"/>
    <property type="match status" value="1"/>
</dbReference>
<dbReference type="NCBIfam" id="TIGR01494">
    <property type="entry name" value="ATPase_P-type"/>
    <property type="match status" value="2"/>
</dbReference>
<dbReference type="Gene3D" id="3.30.70.100">
    <property type="match status" value="1"/>
</dbReference>
<comment type="similarity">
    <text evidence="2 10">Belongs to the cation transport ATPase (P-type) (TC 3.A.3) family. Type IB subfamily.</text>
</comment>
<dbReference type="Proteomes" id="UP000182259">
    <property type="component" value="Chromosome III"/>
</dbReference>
<dbReference type="GO" id="GO:0055070">
    <property type="term" value="P:copper ion homeostasis"/>
    <property type="evidence" value="ECO:0007669"/>
    <property type="project" value="TreeGrafter"/>
</dbReference>
<dbReference type="PROSITE" id="PS01047">
    <property type="entry name" value="HMA_1"/>
    <property type="match status" value="1"/>
</dbReference>
<evidence type="ECO:0000256" key="4">
    <source>
        <dbReference type="ARBA" id="ARBA00022723"/>
    </source>
</evidence>
<dbReference type="GO" id="GO:0005524">
    <property type="term" value="F:ATP binding"/>
    <property type="evidence" value="ECO:0007669"/>
    <property type="project" value="UniProtKB-UniRule"/>
</dbReference>
<evidence type="ECO:0000256" key="1">
    <source>
        <dbReference type="ARBA" id="ARBA00004127"/>
    </source>
</evidence>
<dbReference type="InterPro" id="IPR023299">
    <property type="entry name" value="ATPase_P-typ_cyto_dom_N"/>
</dbReference>
<evidence type="ECO:0000259" key="12">
    <source>
        <dbReference type="PROSITE" id="PS50846"/>
    </source>
</evidence>
<name>A0A1L0BRU3_9ASCO</name>
<evidence type="ECO:0000256" key="2">
    <source>
        <dbReference type="ARBA" id="ARBA00006024"/>
    </source>
</evidence>
<dbReference type="SUPFAM" id="SSF81665">
    <property type="entry name" value="Calcium ATPase, transmembrane domain M"/>
    <property type="match status" value="1"/>
</dbReference>
<dbReference type="Gene3D" id="3.40.1110.10">
    <property type="entry name" value="Calcium-transporting ATPase, cytoplasmic domain N"/>
    <property type="match status" value="1"/>
</dbReference>
<dbReference type="NCBIfam" id="TIGR01525">
    <property type="entry name" value="ATPase-IB_hvy"/>
    <property type="match status" value="1"/>
</dbReference>
<keyword evidence="9 10" id="KW-0472">Membrane</keyword>
<dbReference type="GO" id="GO:0016020">
    <property type="term" value="C:membrane"/>
    <property type="evidence" value="ECO:0007669"/>
    <property type="project" value="UniProtKB-SubCell"/>
</dbReference>
<dbReference type="InterPro" id="IPR059000">
    <property type="entry name" value="ATPase_P-type_domA"/>
</dbReference>
<evidence type="ECO:0000256" key="9">
    <source>
        <dbReference type="ARBA" id="ARBA00023136"/>
    </source>
</evidence>
<dbReference type="SUPFAM" id="SSF81653">
    <property type="entry name" value="Calcium ATPase, transduction domain A"/>
    <property type="match status" value="1"/>
</dbReference>
<dbReference type="InterPro" id="IPR023298">
    <property type="entry name" value="ATPase_P-typ_TM_dom_sf"/>
</dbReference>
<keyword evidence="4 10" id="KW-0479">Metal-binding</keyword>
<dbReference type="InterPro" id="IPR001757">
    <property type="entry name" value="P_typ_ATPase"/>
</dbReference>
<dbReference type="PROSITE" id="PS50846">
    <property type="entry name" value="HMA_2"/>
    <property type="match status" value="1"/>
</dbReference>
<dbReference type="GO" id="GO:0005507">
    <property type="term" value="F:copper ion binding"/>
    <property type="evidence" value="ECO:0007669"/>
    <property type="project" value="TreeGrafter"/>
</dbReference>
<dbReference type="InterPro" id="IPR006121">
    <property type="entry name" value="HMA_dom"/>
</dbReference>
<evidence type="ECO:0000313" key="13">
    <source>
        <dbReference type="EMBL" id="SGZ52930.1"/>
    </source>
</evidence>
<accession>A0A1L0BRU3</accession>
<evidence type="ECO:0000256" key="11">
    <source>
        <dbReference type="SAM" id="SignalP"/>
    </source>
</evidence>
<evidence type="ECO:0000256" key="6">
    <source>
        <dbReference type="ARBA" id="ARBA00022840"/>
    </source>
</evidence>
<feature type="transmembrane region" description="Helical" evidence="10">
    <location>
        <begin position="722"/>
        <end position="744"/>
    </location>
</feature>
<dbReference type="PROSITE" id="PS00154">
    <property type="entry name" value="ATPASE_E1_E2"/>
    <property type="match status" value="1"/>
</dbReference>
<dbReference type="Gene3D" id="3.40.50.1000">
    <property type="entry name" value="HAD superfamily/HAD-like"/>
    <property type="match status" value="1"/>
</dbReference>
<dbReference type="Pfam" id="PF00403">
    <property type="entry name" value="HMA"/>
    <property type="match status" value="1"/>
</dbReference>
<dbReference type="CDD" id="cd00371">
    <property type="entry name" value="HMA"/>
    <property type="match status" value="1"/>
</dbReference>
<dbReference type="InterPro" id="IPR018303">
    <property type="entry name" value="ATPase_P-typ_P_site"/>
</dbReference>
<keyword evidence="3 10" id="KW-0812">Transmembrane</keyword>
<dbReference type="InterPro" id="IPR008250">
    <property type="entry name" value="ATPase_P-typ_transduc_dom_A_sf"/>
</dbReference>